<keyword evidence="3" id="KW-0378">Hydrolase</keyword>
<dbReference type="SUPFAM" id="SSF53474">
    <property type="entry name" value="alpha/beta-Hydrolases"/>
    <property type="match status" value="1"/>
</dbReference>
<dbReference type="InterPro" id="IPR000997">
    <property type="entry name" value="Cholinesterase"/>
</dbReference>
<organism evidence="7 8">
    <name type="scientific">Strongyloides venezuelensis</name>
    <name type="common">Threadworm</name>
    <dbReference type="NCBI Taxonomy" id="75913"/>
    <lineage>
        <taxon>Eukaryota</taxon>
        <taxon>Metazoa</taxon>
        <taxon>Ecdysozoa</taxon>
        <taxon>Nematoda</taxon>
        <taxon>Chromadorea</taxon>
        <taxon>Rhabditida</taxon>
        <taxon>Tylenchina</taxon>
        <taxon>Panagrolaimomorpha</taxon>
        <taxon>Strongyloidoidea</taxon>
        <taxon>Strongyloididae</taxon>
        <taxon>Strongyloides</taxon>
    </lineage>
</organism>
<sequence length="568" mass="65983">MISWYFVLSLILQQAYFLKSFRLNTNHGCIDGHPTEVHPDVTEFLGVPFALPPIGPLRFKPPKILTHNYYNYAGHCFNAMYPAKACLFKRKAVGFVSIDEWQPKNNEMHENCLRLNMWVPKNKTGGVMVFFNGRTYHRGFGSLPQYDATILSHKTGLIVVNVNYRNGVLGFAHLKRKKFVPGNIGLLDQQMALQWVYENIKYFGGKQSMITLFGIGTSGSAATAHMLSEGSKKYFSRVIASSGTIINDFGYEKSSIIEKNIKKLVYRLKCNYKKYEKKVKCMQKMNASIIVDEADRIRNPKQFEIRYPFIAVDNDGIFFKKSIKKLLAKGKFKTDVDILIGQTTNEPSIFIFNYLKGKKFGCSFDPRKSVKDTVNQCNMNKRHYLNTIVKVTEAYKLKRIAVSKIAKLYEWPKERSYRDRAIRIIADFVFDCNIVEFGRKISHFILKGSKYYYVLGRRVSITPWPLYMGATHDYQTHYMFGHPFLNPSVYGKKVEEEQKFSHQIMNTLSKFATTGKLYTNWPQFTFKNMVAVNITHVLKPGEKFPIIDVYSKQCQMIKFIKHRYRYRR</sequence>
<protein>
    <submittedName>
        <fullName evidence="8">Acetylcholinesterase</fullName>
    </submittedName>
</protein>
<dbReference type="PRINTS" id="PR00878">
    <property type="entry name" value="CHOLNESTRASE"/>
</dbReference>
<dbReference type="GO" id="GO:0006581">
    <property type="term" value="P:acetylcholine catabolic process"/>
    <property type="evidence" value="ECO:0007669"/>
    <property type="project" value="TreeGrafter"/>
</dbReference>
<accession>A0A0K0FHP8</accession>
<evidence type="ECO:0000256" key="2">
    <source>
        <dbReference type="ARBA" id="ARBA00022487"/>
    </source>
</evidence>
<dbReference type="InterPro" id="IPR050654">
    <property type="entry name" value="AChE-related_enzymes"/>
</dbReference>
<reference evidence="7" key="1">
    <citation type="submission" date="2014-07" db="EMBL/GenBank/DDBJ databases">
        <authorList>
            <person name="Martin A.A"/>
            <person name="De Silva N."/>
        </authorList>
    </citation>
    <scope>NUCLEOTIDE SEQUENCE</scope>
</reference>
<dbReference type="WBParaSite" id="SVE_0841300.1">
    <property type="protein sequence ID" value="SVE_0841300.1"/>
    <property type="gene ID" value="SVE_0841300"/>
</dbReference>
<dbReference type="Gene3D" id="3.40.50.1820">
    <property type="entry name" value="alpha/beta hydrolase"/>
    <property type="match status" value="1"/>
</dbReference>
<dbReference type="GO" id="GO:0005886">
    <property type="term" value="C:plasma membrane"/>
    <property type="evidence" value="ECO:0007669"/>
    <property type="project" value="TreeGrafter"/>
</dbReference>
<dbReference type="AlphaFoldDB" id="A0A0K0FHP8"/>
<evidence type="ECO:0000256" key="4">
    <source>
        <dbReference type="ARBA" id="ARBA00023157"/>
    </source>
</evidence>
<dbReference type="STRING" id="75913.A0A0K0FHP8"/>
<comment type="similarity">
    <text evidence="1">Belongs to the type-B carboxylesterase/lipase family.</text>
</comment>
<dbReference type="InterPro" id="IPR002018">
    <property type="entry name" value="CarbesteraseB"/>
</dbReference>
<dbReference type="InterPro" id="IPR029058">
    <property type="entry name" value="AB_hydrolase_fold"/>
</dbReference>
<keyword evidence="2" id="KW-0719">Serine esterase</keyword>
<dbReference type="Proteomes" id="UP000035680">
    <property type="component" value="Unassembled WGS sequence"/>
</dbReference>
<name>A0A0K0FHP8_STRVS</name>
<keyword evidence="7" id="KW-1185">Reference proteome</keyword>
<evidence type="ECO:0000313" key="7">
    <source>
        <dbReference type="Proteomes" id="UP000035680"/>
    </source>
</evidence>
<evidence type="ECO:0000256" key="3">
    <source>
        <dbReference type="ARBA" id="ARBA00022801"/>
    </source>
</evidence>
<dbReference type="GO" id="GO:0019695">
    <property type="term" value="P:choline metabolic process"/>
    <property type="evidence" value="ECO:0007669"/>
    <property type="project" value="TreeGrafter"/>
</dbReference>
<evidence type="ECO:0000256" key="5">
    <source>
        <dbReference type="SAM" id="SignalP"/>
    </source>
</evidence>
<dbReference type="PANTHER" id="PTHR43918:SF15">
    <property type="entry name" value="CARBOXYLIC ESTER HYDROLASE"/>
    <property type="match status" value="1"/>
</dbReference>
<dbReference type="GO" id="GO:0005615">
    <property type="term" value="C:extracellular space"/>
    <property type="evidence" value="ECO:0007669"/>
    <property type="project" value="TreeGrafter"/>
</dbReference>
<evidence type="ECO:0000259" key="6">
    <source>
        <dbReference type="Pfam" id="PF00135"/>
    </source>
</evidence>
<evidence type="ECO:0000256" key="1">
    <source>
        <dbReference type="ARBA" id="ARBA00005964"/>
    </source>
</evidence>
<dbReference type="GO" id="GO:0003990">
    <property type="term" value="F:acetylcholinesterase activity"/>
    <property type="evidence" value="ECO:0007669"/>
    <property type="project" value="TreeGrafter"/>
</dbReference>
<feature type="signal peptide" evidence="5">
    <location>
        <begin position="1"/>
        <end position="17"/>
    </location>
</feature>
<dbReference type="ESTHER" id="9bila-a0a0k0fhp8">
    <property type="family name" value="Cholinesterase-like"/>
</dbReference>
<reference evidence="8" key="2">
    <citation type="submission" date="2015-08" db="UniProtKB">
        <authorList>
            <consortium name="WormBaseParasite"/>
        </authorList>
    </citation>
    <scope>IDENTIFICATION</scope>
</reference>
<keyword evidence="4" id="KW-1015">Disulfide bond</keyword>
<feature type="domain" description="Carboxylesterase type B" evidence="6">
    <location>
        <begin position="23"/>
        <end position="536"/>
    </location>
</feature>
<feature type="chain" id="PRO_5005329660" evidence="5">
    <location>
        <begin position="18"/>
        <end position="568"/>
    </location>
</feature>
<proteinExistence type="inferred from homology"/>
<dbReference type="Pfam" id="PF00135">
    <property type="entry name" value="COesterase"/>
    <property type="match status" value="1"/>
</dbReference>
<evidence type="ECO:0000313" key="8">
    <source>
        <dbReference type="WBParaSite" id="SVE_0841300.1"/>
    </source>
</evidence>
<dbReference type="PANTHER" id="PTHR43918">
    <property type="entry name" value="ACETYLCHOLINESTERASE"/>
    <property type="match status" value="1"/>
</dbReference>
<keyword evidence="5" id="KW-0732">Signal</keyword>